<evidence type="ECO:0000256" key="1">
    <source>
        <dbReference type="ARBA" id="ARBA00006429"/>
    </source>
</evidence>
<dbReference type="InterPro" id="IPR016134">
    <property type="entry name" value="Dockerin_dom"/>
</dbReference>
<dbReference type="Pfam" id="PF00404">
    <property type="entry name" value="Dockerin_1"/>
    <property type="match status" value="1"/>
</dbReference>
<evidence type="ECO:0000256" key="3">
    <source>
        <dbReference type="SAM" id="SignalP"/>
    </source>
</evidence>
<gene>
    <name evidence="6" type="ORF">BFC18_04810</name>
</gene>
<feature type="domain" description="LTD" evidence="5">
    <location>
        <begin position="653"/>
        <end position="771"/>
    </location>
</feature>
<dbReference type="CDD" id="cd10283">
    <property type="entry name" value="MnuA_DNase1-like"/>
    <property type="match status" value="1"/>
</dbReference>
<dbReference type="GO" id="GO:0000272">
    <property type="term" value="P:polysaccharide catabolic process"/>
    <property type="evidence" value="ECO:0007669"/>
    <property type="project" value="InterPro"/>
</dbReference>
<dbReference type="SUPFAM" id="SSF63446">
    <property type="entry name" value="Type I dockerin domain"/>
    <property type="match status" value="1"/>
</dbReference>
<dbReference type="Pfam" id="PF04231">
    <property type="entry name" value="Endonuclease_1"/>
    <property type="match status" value="1"/>
</dbReference>
<name>A0A1E7ZEV0_9ALTE</name>
<feature type="chain" id="PRO_5009209794" description="Endonuclease I" evidence="3">
    <location>
        <begin position="20"/>
        <end position="1504"/>
    </location>
</feature>
<dbReference type="NCBIfam" id="NF033681">
    <property type="entry name" value="ExeM_NucH_DNase"/>
    <property type="match status" value="1"/>
</dbReference>
<dbReference type="GO" id="GO:0004553">
    <property type="term" value="F:hydrolase activity, hydrolyzing O-glycosyl compounds"/>
    <property type="evidence" value="ECO:0007669"/>
    <property type="project" value="InterPro"/>
</dbReference>
<dbReference type="InterPro" id="IPR036691">
    <property type="entry name" value="Endo/exonu/phosph_ase_sf"/>
</dbReference>
<dbReference type="PROSITE" id="PS00018">
    <property type="entry name" value="EF_HAND_1"/>
    <property type="match status" value="1"/>
</dbReference>
<dbReference type="InterPro" id="IPR036439">
    <property type="entry name" value="Dockerin_dom_sf"/>
</dbReference>
<evidence type="ECO:0000256" key="2">
    <source>
        <dbReference type="SAM" id="MobiDB-lite"/>
    </source>
</evidence>
<dbReference type="InterPro" id="IPR007346">
    <property type="entry name" value="Endonuclease-I"/>
</dbReference>
<dbReference type="InterPro" id="IPR001322">
    <property type="entry name" value="Lamin_tail_dom"/>
</dbReference>
<accession>A0A1E7ZEV0</accession>
<comment type="caution">
    <text evidence="6">The sequence shown here is derived from an EMBL/GenBank/DDBJ whole genome shotgun (WGS) entry which is preliminary data.</text>
</comment>
<keyword evidence="7" id="KW-1185">Reference proteome</keyword>
<dbReference type="InterPro" id="IPR044925">
    <property type="entry name" value="His-Me_finger_sf"/>
</dbReference>
<feature type="region of interest" description="Disordered" evidence="2">
    <location>
        <begin position="466"/>
        <end position="487"/>
    </location>
</feature>
<dbReference type="CDD" id="cd04486">
    <property type="entry name" value="YhcR_OBF_like"/>
    <property type="match status" value="1"/>
</dbReference>
<organism evidence="6 7">
    <name type="scientific">Alteromonas confluentis</name>
    <dbReference type="NCBI Taxonomy" id="1656094"/>
    <lineage>
        <taxon>Bacteria</taxon>
        <taxon>Pseudomonadati</taxon>
        <taxon>Pseudomonadota</taxon>
        <taxon>Gammaproteobacteria</taxon>
        <taxon>Alteromonadales</taxon>
        <taxon>Alteromonadaceae</taxon>
        <taxon>Alteromonas/Salinimonas group</taxon>
        <taxon>Alteromonas</taxon>
    </lineage>
</organism>
<feature type="compositionally biased region" description="Polar residues" evidence="2">
    <location>
        <begin position="287"/>
        <end position="303"/>
    </location>
</feature>
<dbReference type="InterPro" id="IPR005135">
    <property type="entry name" value="Endo/exonuclease/phosphatase"/>
</dbReference>
<dbReference type="SUPFAM" id="SSF54060">
    <property type="entry name" value="His-Me finger endonucleases"/>
    <property type="match status" value="1"/>
</dbReference>
<dbReference type="PANTHER" id="PTHR42834:SF1">
    <property type="entry name" value="ENDONUCLEASE_EXONUCLEASE_PHOSPHATASE FAMILY PROTEIN (AFU_ORTHOLOGUE AFUA_3G09210)"/>
    <property type="match status" value="1"/>
</dbReference>
<dbReference type="STRING" id="1656094.BFC18_04810"/>
<dbReference type="InterPro" id="IPR047971">
    <property type="entry name" value="ExeM-like"/>
</dbReference>
<dbReference type="PANTHER" id="PTHR42834">
    <property type="entry name" value="ENDONUCLEASE/EXONUCLEASE/PHOSPHATASE FAMILY PROTEIN (AFU_ORTHOLOGUE AFUA_3G09210)"/>
    <property type="match status" value="1"/>
</dbReference>
<feature type="region of interest" description="Disordered" evidence="2">
    <location>
        <begin position="342"/>
        <end position="369"/>
    </location>
</feature>
<feature type="region of interest" description="Disordered" evidence="2">
    <location>
        <begin position="287"/>
        <end position="308"/>
    </location>
</feature>
<dbReference type="OrthoDB" id="9800417at2"/>
<reference evidence="6 7" key="1">
    <citation type="submission" date="2016-08" db="EMBL/GenBank/DDBJ databases">
        <authorList>
            <person name="Seilhamer J.J."/>
        </authorList>
    </citation>
    <scope>NUCLEOTIDE SEQUENCE [LARGE SCALE GENOMIC DNA]</scope>
    <source>
        <strain evidence="6 7">KCTC 42603</strain>
    </source>
</reference>
<comment type="similarity">
    <text evidence="1">Belongs to the EndA/NucM nuclease family.</text>
</comment>
<proteinExistence type="inferred from homology"/>
<dbReference type="EMBL" id="MDHN01000008">
    <property type="protein sequence ID" value="OFC72026.1"/>
    <property type="molecule type" value="Genomic_DNA"/>
</dbReference>
<keyword evidence="3" id="KW-0732">Signal</keyword>
<protein>
    <recommendedName>
        <fullName evidence="8">Endonuclease I</fullName>
    </recommendedName>
</protein>
<feature type="domain" description="LTD" evidence="5">
    <location>
        <begin position="11"/>
        <end position="134"/>
    </location>
</feature>
<dbReference type="InterPro" id="IPR036415">
    <property type="entry name" value="Lamin_tail_dom_sf"/>
</dbReference>
<sequence>MKAPIVLPLVLGITASVSASGSDLLISQYVEGSSSNKALELYNPTTESVSLSGYTISVYNNGGLSASSIVDLSGSIAPGGTLVIAQSGAEDALKALADELTTQSLYNGDDAIILTDDAGNILDSIGQLGVDPGSSWSEGGLSTKDQTLIRNSSVTTGDTNPNDAYGLGEWVGLPQNDYTGLGSHDYDGGGDGDGGGGEDEDLGGVCTNCPDIDKVADASTFDPAVYYAAVQSEIDAGSDTAIIRQILSETISGQHVLTYSEVWTALTETDEDPANPDNILLIYSGNSIPKSENGSGSDSSQPDYWNREHSWPKSHGFSSSSAEAYTDIQHLRPSDITVNSSRGNLDFDYSDAPLPEAPANRRDSDSFEPRDAVKGDIARQMLYMDIRYEGAGSDVTPDLALVNRITSSGEPSLGKLCTLLAWNDADPVDVVETNRQSAIYEYQGNRNPFVDHPEWVSLFYSADSCDAVEPEPTPDPEPEPEPEPTPVPGGFSPLTLTGVFDGPLSGGTPKGIELFVNQNIDDLSTCGVGSANNGGGTDGEEFTFPAVSAVAGQFIYIASESAGFEAFFGFAPDYTSGAMSINGDDAIEVFCDGEVVDLYGDINTDGTGEAWDHLDSWAYRIAGGPSATFDVANWEVAGTNVFDGETSNATAAVPFPIGTYVTPATELFFSEYIEGSSNNKALEIVNLTSAPVDLSAYDVQMFINGRDYAGQTFTLSGTLAPGDVYVLANSGSDSAILAVADLTSGSLTFNGDDAIVLRNNGEIVDSFGRIGEDPGSYWQGDDVRTQNRTLVRNAAITEGDTEAYDEFDPSLEWDVYDQDTFQFLGAYGSSDGGGGDEIGVCGDEATFISEVQGSGAESPLAGQSVVIEAIVTHVTPALEGFWVQEEAADSDGDDTTSEGVFIASTSLIEVVTEGDVIRVAGNVTEDYGRTLVEATSDALICGTGAVTPVVISLPMESADSFEKYEGMVVTSSANWTISNIYPYSDFGEVWVSTERLFNPTQIHLPGTEASAALAASNALDVLIIDDNADGYASEWMLPEGGFNPDNTIRSGDLITGVTGVMDYGYSAYRIRPTEVPSLVAENYRESSPYVEEGNLKVASFNVLNLFNGDGNGEGFPTARGADSLSEYERQLAKIVNALVEIDADVLGLMEIENDGFGPLSAVAQLTEALNDEFGEGTYAYVDAGGDQLGTDAITSGILYRPAVVTPVGSPAILLEANSIVDEEGPLFVDYGNRPSLSQLFTHVESGKTFAVDVNHLKSKGSSSSCQEDGDLEQGYCNRKRTRAAIAITAFLEQTYGDTATILLGDYNAYAKEDPIQVLASAGYADSVAEMKGNASYSYSYDGLAGTLDYMLVNQAAMDMMVDVNEWHINSDEPEFYDYNEEYKPASFLNELVYRASDHDPVIGTYLLEAEEEPVTGDWDGDGDVDRDDVTALMRAIFARQEIDMSFDLNNDGRVNARDIGAMRRMCTRRGCATEDATPSGRGRTLASAVTTKAAAISSLLNRNR</sequence>
<evidence type="ECO:0008006" key="8">
    <source>
        <dbReference type="Google" id="ProtNLM"/>
    </source>
</evidence>
<feature type="compositionally biased region" description="Basic and acidic residues" evidence="2">
    <location>
        <begin position="359"/>
        <end position="369"/>
    </location>
</feature>
<dbReference type="SUPFAM" id="SSF56219">
    <property type="entry name" value="DNase I-like"/>
    <property type="match status" value="1"/>
</dbReference>
<dbReference type="Pfam" id="PF03372">
    <property type="entry name" value="Exo_endo_phos"/>
    <property type="match status" value="1"/>
</dbReference>
<dbReference type="InterPro" id="IPR002105">
    <property type="entry name" value="Dockerin_1_rpt"/>
</dbReference>
<feature type="domain" description="Dockerin" evidence="4">
    <location>
        <begin position="1411"/>
        <end position="1479"/>
    </location>
</feature>
<dbReference type="PROSITE" id="PS51766">
    <property type="entry name" value="DOCKERIN"/>
    <property type="match status" value="1"/>
</dbReference>
<dbReference type="PROSITE" id="PS51841">
    <property type="entry name" value="LTD"/>
    <property type="match status" value="2"/>
</dbReference>
<dbReference type="GO" id="GO:0004518">
    <property type="term" value="F:nuclease activity"/>
    <property type="evidence" value="ECO:0007669"/>
    <property type="project" value="InterPro"/>
</dbReference>
<evidence type="ECO:0000313" key="6">
    <source>
        <dbReference type="EMBL" id="OFC72026.1"/>
    </source>
</evidence>
<dbReference type="Pfam" id="PF00932">
    <property type="entry name" value="LTD"/>
    <property type="match status" value="2"/>
</dbReference>
<dbReference type="RefSeq" id="WP_070123808.1">
    <property type="nucleotide sequence ID" value="NZ_MDHN01000008.1"/>
</dbReference>
<dbReference type="InterPro" id="IPR018247">
    <property type="entry name" value="EF_Hand_1_Ca_BS"/>
</dbReference>
<dbReference type="Gene3D" id="1.10.1330.10">
    <property type="entry name" value="Dockerin domain"/>
    <property type="match status" value="1"/>
</dbReference>
<dbReference type="SUPFAM" id="SSF74853">
    <property type="entry name" value="Lamin A/C globular tail domain"/>
    <property type="match status" value="1"/>
</dbReference>
<dbReference type="Proteomes" id="UP000175691">
    <property type="component" value="Unassembled WGS sequence"/>
</dbReference>
<feature type="signal peptide" evidence="3">
    <location>
        <begin position="1"/>
        <end position="19"/>
    </location>
</feature>
<evidence type="ECO:0000259" key="4">
    <source>
        <dbReference type="PROSITE" id="PS51766"/>
    </source>
</evidence>
<evidence type="ECO:0000259" key="5">
    <source>
        <dbReference type="PROSITE" id="PS51841"/>
    </source>
</evidence>
<feature type="region of interest" description="Disordered" evidence="2">
    <location>
        <begin position="181"/>
        <end position="202"/>
    </location>
</feature>
<evidence type="ECO:0000313" key="7">
    <source>
        <dbReference type="Proteomes" id="UP000175691"/>
    </source>
</evidence>
<dbReference type="Gene3D" id="3.60.10.10">
    <property type="entry name" value="Endonuclease/exonuclease/phosphatase"/>
    <property type="match status" value="1"/>
</dbReference>
<feature type="compositionally biased region" description="Acidic residues" evidence="2">
    <location>
        <begin position="466"/>
        <end position="482"/>
    </location>
</feature>